<dbReference type="OrthoDB" id="3183574at2759"/>
<reference evidence="1 2" key="1">
    <citation type="journal article" date="2016" name="Mol. Biol. Evol.">
        <title>Comparative Genomics of Early-Diverging Mushroom-Forming Fungi Provides Insights into the Origins of Lignocellulose Decay Capabilities.</title>
        <authorList>
            <person name="Nagy L.G."/>
            <person name="Riley R."/>
            <person name="Tritt A."/>
            <person name="Adam C."/>
            <person name="Daum C."/>
            <person name="Floudas D."/>
            <person name="Sun H."/>
            <person name="Yadav J.S."/>
            <person name="Pangilinan J."/>
            <person name="Larsson K.H."/>
            <person name="Matsuura K."/>
            <person name="Barry K."/>
            <person name="Labutti K."/>
            <person name="Kuo R."/>
            <person name="Ohm R.A."/>
            <person name="Bhattacharya S.S."/>
            <person name="Shirouzu T."/>
            <person name="Yoshinaga Y."/>
            <person name="Martin F.M."/>
            <person name="Grigoriev I.V."/>
            <person name="Hibbett D.S."/>
        </authorList>
    </citation>
    <scope>NUCLEOTIDE SEQUENCE [LARGE SCALE GENOMIC DNA]</scope>
    <source>
        <strain evidence="1 2">HHB14362 ss-1</strain>
    </source>
</reference>
<accession>A0A165MTE1</accession>
<gene>
    <name evidence="1" type="ORF">NEOLEDRAFT_1020676</name>
</gene>
<protein>
    <submittedName>
        <fullName evidence="1">Uncharacterized protein</fullName>
    </submittedName>
</protein>
<proteinExistence type="predicted"/>
<feature type="non-terminal residue" evidence="1">
    <location>
        <position position="167"/>
    </location>
</feature>
<feature type="non-terminal residue" evidence="1">
    <location>
        <position position="1"/>
    </location>
</feature>
<dbReference type="AlphaFoldDB" id="A0A165MTE1"/>
<dbReference type="Proteomes" id="UP000076761">
    <property type="component" value="Unassembled WGS sequence"/>
</dbReference>
<evidence type="ECO:0000313" key="1">
    <source>
        <dbReference type="EMBL" id="KZT18751.1"/>
    </source>
</evidence>
<keyword evidence="2" id="KW-1185">Reference proteome</keyword>
<dbReference type="EMBL" id="KV425663">
    <property type="protein sequence ID" value="KZT18751.1"/>
    <property type="molecule type" value="Genomic_DNA"/>
</dbReference>
<organism evidence="1 2">
    <name type="scientific">Neolentinus lepideus HHB14362 ss-1</name>
    <dbReference type="NCBI Taxonomy" id="1314782"/>
    <lineage>
        <taxon>Eukaryota</taxon>
        <taxon>Fungi</taxon>
        <taxon>Dikarya</taxon>
        <taxon>Basidiomycota</taxon>
        <taxon>Agaricomycotina</taxon>
        <taxon>Agaricomycetes</taxon>
        <taxon>Gloeophyllales</taxon>
        <taxon>Gloeophyllaceae</taxon>
        <taxon>Neolentinus</taxon>
    </lineage>
</organism>
<sequence>ALLEVNEAIVSGSMALATVLRAPFLQNNWPPRDLDLYVSSSHFATLQACLLTGEFGFQLVNIHTCYPYPLGPNIAAISTLSHLTRDVKVDIIVSNDDNNGILPVFQFYGTQVMNWIAADGLFMAYPKLTFARHALFNPVTRILHTSEAHKAVLLKYQDRGFDFSESP</sequence>
<evidence type="ECO:0000313" key="2">
    <source>
        <dbReference type="Proteomes" id="UP000076761"/>
    </source>
</evidence>
<name>A0A165MTE1_9AGAM</name>
<dbReference type="InParanoid" id="A0A165MTE1"/>